<name>A0A1E1JV29_9HELO</name>
<proteinExistence type="predicted"/>
<keyword evidence="2" id="KW-0812">Transmembrane</keyword>
<feature type="compositionally biased region" description="Basic residues" evidence="1">
    <location>
        <begin position="38"/>
        <end position="48"/>
    </location>
</feature>
<feature type="compositionally biased region" description="Basic and acidic residues" evidence="1">
    <location>
        <begin position="49"/>
        <end position="69"/>
    </location>
</feature>
<accession>A0A1E1JV29</accession>
<keyword evidence="2" id="KW-1133">Transmembrane helix</keyword>
<keyword evidence="4" id="KW-1185">Reference proteome</keyword>
<protein>
    <submittedName>
        <fullName evidence="3">Uncharacterized protein</fullName>
    </submittedName>
</protein>
<feature type="transmembrane region" description="Helical" evidence="2">
    <location>
        <begin position="229"/>
        <end position="250"/>
    </location>
</feature>
<evidence type="ECO:0000256" key="2">
    <source>
        <dbReference type="SAM" id="Phobius"/>
    </source>
</evidence>
<evidence type="ECO:0000313" key="3">
    <source>
        <dbReference type="EMBL" id="CZS89561.1"/>
    </source>
</evidence>
<dbReference type="Proteomes" id="UP000178912">
    <property type="component" value="Unassembled WGS sequence"/>
</dbReference>
<dbReference type="EMBL" id="FJUX01000003">
    <property type="protein sequence ID" value="CZS89561.1"/>
    <property type="molecule type" value="Genomic_DNA"/>
</dbReference>
<evidence type="ECO:0000256" key="1">
    <source>
        <dbReference type="SAM" id="MobiDB-lite"/>
    </source>
</evidence>
<evidence type="ECO:0000313" key="4">
    <source>
        <dbReference type="Proteomes" id="UP000178912"/>
    </source>
</evidence>
<feature type="compositionally biased region" description="Basic and acidic residues" evidence="1">
    <location>
        <begin position="142"/>
        <end position="160"/>
    </location>
</feature>
<gene>
    <name evidence="3" type="ORF">RAG0_00907</name>
</gene>
<dbReference type="AlphaFoldDB" id="A0A1E1JV29"/>
<feature type="region of interest" description="Disordered" evidence="1">
    <location>
        <begin position="26"/>
        <end position="212"/>
    </location>
</feature>
<reference evidence="4" key="1">
    <citation type="submission" date="2016-03" db="EMBL/GenBank/DDBJ databases">
        <authorList>
            <person name="Guldener U."/>
        </authorList>
    </citation>
    <scope>NUCLEOTIDE SEQUENCE [LARGE SCALE GENOMIC DNA]</scope>
    <source>
        <strain evidence="4">04CH-RAC-A.6.1</strain>
    </source>
</reference>
<dbReference type="OrthoDB" id="3561227at2759"/>
<organism evidence="3 4">
    <name type="scientific">Rhynchosporium agropyri</name>
    <dbReference type="NCBI Taxonomy" id="914238"/>
    <lineage>
        <taxon>Eukaryota</taxon>
        <taxon>Fungi</taxon>
        <taxon>Dikarya</taxon>
        <taxon>Ascomycota</taxon>
        <taxon>Pezizomycotina</taxon>
        <taxon>Leotiomycetes</taxon>
        <taxon>Helotiales</taxon>
        <taxon>Ploettnerulaceae</taxon>
        <taxon>Rhynchosporium</taxon>
    </lineage>
</organism>
<feature type="compositionally biased region" description="Low complexity" evidence="1">
    <location>
        <begin position="88"/>
        <end position="105"/>
    </location>
</feature>
<sequence length="332" mass="37015">MEEFVELGLEGADKMIDKHFHKLPDKALHSDTYNPKNLHLHRGQKSRKNSTDTRSNYESDSEKEIDHRSTSHRGSSEYRNLPATEPGYSYIPPDSVYSSPPYYSHDPPHPRPEYMPSPPPASATSYYTPQPSAGVPHMAMNRGRDVDCYNDDDYHSDSYRRPRRPKAVTRRSSSYHCPRDRRNDYSYDQQISRSRRHGNGSGSDTVDRVSDKAKDVAHRYKLKEDMNNVFTASTVGLTGGAVGAMVGGWAAQKAQVGYRKKGPKIDPNSILTLLGATVGGLAVNAVVDKWQDGATMIVMVEEVEEATEVIIEAGKTVTIDNCPLFEIVLPGE</sequence>
<keyword evidence="2" id="KW-0472">Membrane</keyword>